<feature type="transmembrane region" description="Helical" evidence="8">
    <location>
        <begin position="274"/>
        <end position="296"/>
    </location>
</feature>
<reference evidence="9 10" key="1">
    <citation type="submission" date="2017-01" db="EMBL/GenBank/DDBJ databases">
        <title>Deconstructing symbiosis and pathogenesis requirements using a combined genomic-metabolomic approach.</title>
        <authorList>
            <person name="Tobias N.J."/>
            <person name="Wolff H."/>
            <person name="Djahanschiri B."/>
            <person name="Ebersberger I."/>
            <person name="Bode H.B."/>
        </authorList>
    </citation>
    <scope>NUCLEOTIDE SEQUENCE [LARGE SCALE GENOMIC DNA]</scope>
    <source>
        <strain evidence="9 10">DSM 4764</strain>
    </source>
</reference>
<feature type="transmembrane region" description="Helical" evidence="8">
    <location>
        <begin position="303"/>
        <end position="323"/>
    </location>
</feature>
<dbReference type="SUPFAM" id="SSF81345">
    <property type="entry name" value="ABC transporter involved in vitamin B12 uptake, BtuC"/>
    <property type="match status" value="1"/>
</dbReference>
<gene>
    <name evidence="9" type="ORF">Xbed_02947</name>
</gene>
<organism evidence="9 10">
    <name type="scientific">Xenorhabdus beddingii</name>
    <dbReference type="NCBI Taxonomy" id="40578"/>
    <lineage>
        <taxon>Bacteria</taxon>
        <taxon>Pseudomonadati</taxon>
        <taxon>Pseudomonadota</taxon>
        <taxon>Gammaproteobacteria</taxon>
        <taxon>Enterobacterales</taxon>
        <taxon>Morganellaceae</taxon>
        <taxon>Xenorhabdus</taxon>
    </lineage>
</organism>
<evidence type="ECO:0000256" key="8">
    <source>
        <dbReference type="SAM" id="Phobius"/>
    </source>
</evidence>
<feature type="transmembrane region" description="Helical" evidence="8">
    <location>
        <begin position="87"/>
        <end position="107"/>
    </location>
</feature>
<evidence type="ECO:0000256" key="4">
    <source>
        <dbReference type="ARBA" id="ARBA00022475"/>
    </source>
</evidence>
<keyword evidence="4" id="KW-1003">Cell membrane</keyword>
<dbReference type="PANTHER" id="PTHR30472:SF25">
    <property type="entry name" value="ABC TRANSPORTER PERMEASE PROTEIN MJ0876-RELATED"/>
    <property type="match status" value="1"/>
</dbReference>
<dbReference type="RefSeq" id="WP_086113648.1">
    <property type="nucleotide sequence ID" value="NZ_CAWNHF010000130.1"/>
</dbReference>
<evidence type="ECO:0000256" key="2">
    <source>
        <dbReference type="ARBA" id="ARBA00007935"/>
    </source>
</evidence>
<comment type="similarity">
    <text evidence="2">Belongs to the binding-protein-dependent transport system permease family. FecCD subfamily.</text>
</comment>
<accession>A0A1Y2SK46</accession>
<evidence type="ECO:0000313" key="9">
    <source>
        <dbReference type="EMBL" id="OTA18830.1"/>
    </source>
</evidence>
<dbReference type="AlphaFoldDB" id="A0A1Y2SK46"/>
<dbReference type="PANTHER" id="PTHR30472">
    <property type="entry name" value="FERRIC ENTEROBACTIN TRANSPORT SYSTEM PERMEASE PROTEIN"/>
    <property type="match status" value="1"/>
</dbReference>
<dbReference type="EMBL" id="MUBK01000026">
    <property type="protein sequence ID" value="OTA18830.1"/>
    <property type="molecule type" value="Genomic_DNA"/>
</dbReference>
<comment type="caution">
    <text evidence="9">The sequence shown here is derived from an EMBL/GenBank/DDBJ whole genome shotgun (WGS) entry which is preliminary data.</text>
</comment>
<dbReference type="InterPro" id="IPR037294">
    <property type="entry name" value="ABC_BtuC-like"/>
</dbReference>
<dbReference type="OrthoDB" id="9055647at2"/>
<feature type="transmembrane region" description="Helical" evidence="8">
    <location>
        <begin position="145"/>
        <end position="169"/>
    </location>
</feature>
<keyword evidence="7 8" id="KW-0472">Membrane</keyword>
<comment type="subcellular location">
    <subcellularLocation>
        <location evidence="1">Cell membrane</location>
        <topology evidence="1">Multi-pass membrane protein</topology>
    </subcellularLocation>
</comment>
<dbReference type="GO" id="GO:0022857">
    <property type="term" value="F:transmembrane transporter activity"/>
    <property type="evidence" value="ECO:0007669"/>
    <property type="project" value="InterPro"/>
</dbReference>
<feature type="transmembrane region" description="Helical" evidence="8">
    <location>
        <begin position="113"/>
        <end position="133"/>
    </location>
</feature>
<feature type="transmembrane region" description="Helical" evidence="8">
    <location>
        <begin position="60"/>
        <end position="80"/>
    </location>
</feature>
<feature type="transmembrane region" description="Helical" evidence="8">
    <location>
        <begin position="195"/>
        <end position="220"/>
    </location>
</feature>
<keyword evidence="5 8" id="KW-0812">Transmembrane</keyword>
<proteinExistence type="inferred from homology"/>
<dbReference type="Proteomes" id="UP000194204">
    <property type="component" value="Unassembled WGS sequence"/>
</dbReference>
<evidence type="ECO:0000256" key="5">
    <source>
        <dbReference type="ARBA" id="ARBA00022692"/>
    </source>
</evidence>
<feature type="transmembrane region" description="Helical" evidence="8">
    <location>
        <begin position="232"/>
        <end position="262"/>
    </location>
</feature>
<dbReference type="STRING" id="40578.Xbed_02947"/>
<dbReference type="Gene3D" id="1.10.3470.10">
    <property type="entry name" value="ABC transporter involved in vitamin B12 uptake, BtuC"/>
    <property type="match status" value="1"/>
</dbReference>
<evidence type="ECO:0000256" key="6">
    <source>
        <dbReference type="ARBA" id="ARBA00022989"/>
    </source>
</evidence>
<dbReference type="Pfam" id="PF01032">
    <property type="entry name" value="FecCD"/>
    <property type="match status" value="1"/>
</dbReference>
<keyword evidence="10" id="KW-1185">Reference proteome</keyword>
<keyword evidence="3" id="KW-0813">Transport</keyword>
<dbReference type="InterPro" id="IPR000522">
    <property type="entry name" value="ABC_transptr_permease_BtuC"/>
</dbReference>
<dbReference type="GO" id="GO:0005886">
    <property type="term" value="C:plasma membrane"/>
    <property type="evidence" value="ECO:0007669"/>
    <property type="project" value="UniProtKB-SubCell"/>
</dbReference>
<name>A0A1Y2SK46_9GAMM</name>
<protein>
    <submittedName>
        <fullName evidence="9">Putative ferrichrome ABC transporter permease</fullName>
    </submittedName>
</protein>
<evidence type="ECO:0000256" key="3">
    <source>
        <dbReference type="ARBA" id="ARBA00022448"/>
    </source>
</evidence>
<sequence>MKSSLFFIFAPFVLLLIFFSSLAVGANIASVSQIYAALTLPEPQDYEQAVILYQRLPRALISVYVGAVMACSGLVFQGLIRNPLASSSTLGINAGATLFVIIGAISFEFDLTLQGIAALAGGLFGFLSSLAISRLASVNGVSRDLLLILSGTLIAMLYLGISNAVLLAYPALRTEYLSWLAGAINHAYITRLYHFWWFGILALMVLLLLARPLTLILLGYEKALSIGANATLVSRIALIAAIVASSSAVAICGPIGFVGLVVPHIVKPLVGQNFMLSLPACALTGASICLIANLCAQTLFQPYVIHTGVLTDFLGGLFFIWIIRKRYLSATSERSL</sequence>
<evidence type="ECO:0000256" key="1">
    <source>
        <dbReference type="ARBA" id="ARBA00004651"/>
    </source>
</evidence>
<keyword evidence="6 8" id="KW-1133">Transmembrane helix</keyword>
<evidence type="ECO:0000313" key="10">
    <source>
        <dbReference type="Proteomes" id="UP000194204"/>
    </source>
</evidence>
<evidence type="ECO:0000256" key="7">
    <source>
        <dbReference type="ARBA" id="ARBA00023136"/>
    </source>
</evidence>